<dbReference type="KEGG" id="atq:GH723_10000"/>
<dbReference type="PRINTS" id="PR00385">
    <property type="entry name" value="P450"/>
</dbReference>
<keyword evidence="9" id="KW-1185">Reference proteome</keyword>
<keyword evidence="4 7" id="KW-0560">Oxidoreductase</keyword>
<dbReference type="FunFam" id="1.10.630.10:FF:000018">
    <property type="entry name" value="Cytochrome P450 monooxygenase"/>
    <property type="match status" value="1"/>
</dbReference>
<name>A0A5Q2RNC7_9ACTN</name>
<comment type="similarity">
    <text evidence="1 7">Belongs to the cytochrome P450 family.</text>
</comment>
<gene>
    <name evidence="8" type="ORF">GH723_10000</name>
</gene>
<accession>A0A5Q2RNC7</accession>
<dbReference type="GO" id="GO:0016705">
    <property type="term" value="F:oxidoreductase activity, acting on paired donors, with incorporation or reduction of molecular oxygen"/>
    <property type="evidence" value="ECO:0007669"/>
    <property type="project" value="InterPro"/>
</dbReference>
<dbReference type="EMBL" id="CP045851">
    <property type="protein sequence ID" value="QGG95400.1"/>
    <property type="molecule type" value="Genomic_DNA"/>
</dbReference>
<dbReference type="GO" id="GO:0004497">
    <property type="term" value="F:monooxygenase activity"/>
    <property type="evidence" value="ECO:0007669"/>
    <property type="project" value="UniProtKB-KW"/>
</dbReference>
<dbReference type="Pfam" id="PF00067">
    <property type="entry name" value="p450"/>
    <property type="match status" value="1"/>
</dbReference>
<evidence type="ECO:0000256" key="3">
    <source>
        <dbReference type="ARBA" id="ARBA00022723"/>
    </source>
</evidence>
<dbReference type="InterPro" id="IPR036396">
    <property type="entry name" value="Cyt_P450_sf"/>
</dbReference>
<evidence type="ECO:0000313" key="8">
    <source>
        <dbReference type="EMBL" id="QGG95400.1"/>
    </source>
</evidence>
<keyword evidence="5 7" id="KW-0408">Iron</keyword>
<dbReference type="InterPro" id="IPR002397">
    <property type="entry name" value="Cyt_P450_B"/>
</dbReference>
<evidence type="ECO:0000256" key="2">
    <source>
        <dbReference type="ARBA" id="ARBA00022617"/>
    </source>
</evidence>
<dbReference type="RefSeq" id="WP_153759507.1">
    <property type="nucleotide sequence ID" value="NZ_CP045851.1"/>
</dbReference>
<evidence type="ECO:0000313" key="9">
    <source>
        <dbReference type="Proteomes" id="UP000334019"/>
    </source>
</evidence>
<dbReference type="PROSITE" id="PS00086">
    <property type="entry name" value="CYTOCHROME_P450"/>
    <property type="match status" value="1"/>
</dbReference>
<dbReference type="PRINTS" id="PR00359">
    <property type="entry name" value="BP450"/>
</dbReference>
<keyword evidence="3 7" id="KW-0479">Metal-binding</keyword>
<evidence type="ECO:0000256" key="6">
    <source>
        <dbReference type="ARBA" id="ARBA00023033"/>
    </source>
</evidence>
<dbReference type="AlphaFoldDB" id="A0A5Q2RNC7"/>
<evidence type="ECO:0000256" key="5">
    <source>
        <dbReference type="ARBA" id="ARBA00023004"/>
    </source>
</evidence>
<dbReference type="PANTHER" id="PTHR46696:SF6">
    <property type="entry name" value="P450, PUTATIVE (EUROFUNG)-RELATED"/>
    <property type="match status" value="1"/>
</dbReference>
<dbReference type="SUPFAM" id="SSF48264">
    <property type="entry name" value="Cytochrome P450"/>
    <property type="match status" value="1"/>
</dbReference>
<evidence type="ECO:0000256" key="4">
    <source>
        <dbReference type="ARBA" id="ARBA00023002"/>
    </source>
</evidence>
<evidence type="ECO:0000256" key="1">
    <source>
        <dbReference type="ARBA" id="ARBA00010617"/>
    </source>
</evidence>
<dbReference type="Gene3D" id="1.10.630.10">
    <property type="entry name" value="Cytochrome P450"/>
    <property type="match status" value="1"/>
</dbReference>
<dbReference type="InterPro" id="IPR001128">
    <property type="entry name" value="Cyt_P450"/>
</dbReference>
<sequence length="418" mass="46963">MTDTARPPVDDWATDFDHTTSEYAQNAPEIWADLRSRCPVAHSERFGGTWLPVRHEDVVAVARDTEHFSSEGVIVNDYKPVDLAPIGYAPPITSDPPFHQAARRLLLPAFAPKEIDRWEETARATCRELLDELLADGRDVVDAAVEYTQHIPVRVIADMLGVPREDGDKFRTFIHRIIEAPGSAEQEQIAYEDTLDHYLTQVVEARRAAPREEPQDLVDHLLAADLDGQPLSDDHITGTIGLLIIAGIDTTWSAIGASLWHLAQHPDDRRRLVEDPDVMVFAIEELLRAYAPVTMARIVAEDTEIGGCPVNARDWVLLPFPAANLDPEVFEDPHEVVIDRQRNRHLAFGVGIHRCIGSNLARMELRVGLEEWLRRIPDFELAVDDPEQVRWSAGQVRGPRELPVRILATVPHSTTEVR</sequence>
<dbReference type="GO" id="GO:0020037">
    <property type="term" value="F:heme binding"/>
    <property type="evidence" value="ECO:0007669"/>
    <property type="project" value="InterPro"/>
</dbReference>
<dbReference type="Proteomes" id="UP000334019">
    <property type="component" value="Chromosome"/>
</dbReference>
<dbReference type="InterPro" id="IPR017972">
    <property type="entry name" value="Cyt_P450_CS"/>
</dbReference>
<proteinExistence type="inferred from homology"/>
<keyword evidence="2 7" id="KW-0349">Heme</keyword>
<protein>
    <submittedName>
        <fullName evidence="8">Cytochrome P450</fullName>
    </submittedName>
</protein>
<evidence type="ECO:0000256" key="7">
    <source>
        <dbReference type="RuleBase" id="RU000461"/>
    </source>
</evidence>
<organism evidence="8 9">
    <name type="scientific">Actinomarinicola tropica</name>
    <dbReference type="NCBI Taxonomy" id="2789776"/>
    <lineage>
        <taxon>Bacteria</taxon>
        <taxon>Bacillati</taxon>
        <taxon>Actinomycetota</taxon>
        <taxon>Acidimicrobiia</taxon>
        <taxon>Acidimicrobiales</taxon>
        <taxon>Iamiaceae</taxon>
        <taxon>Actinomarinicola</taxon>
    </lineage>
</organism>
<reference evidence="8 9" key="1">
    <citation type="submission" date="2019-11" db="EMBL/GenBank/DDBJ databases">
        <authorList>
            <person name="He Y."/>
        </authorList>
    </citation>
    <scope>NUCLEOTIDE SEQUENCE [LARGE SCALE GENOMIC DNA]</scope>
    <source>
        <strain evidence="8 9">SCSIO 58843</strain>
    </source>
</reference>
<dbReference type="GO" id="GO:0005506">
    <property type="term" value="F:iron ion binding"/>
    <property type="evidence" value="ECO:0007669"/>
    <property type="project" value="InterPro"/>
</dbReference>
<dbReference type="PANTHER" id="PTHR46696">
    <property type="entry name" value="P450, PUTATIVE (EUROFUNG)-RELATED"/>
    <property type="match status" value="1"/>
</dbReference>
<keyword evidence="6 7" id="KW-0503">Monooxygenase</keyword>